<feature type="domain" description="C2H2-type" evidence="10">
    <location>
        <begin position="66"/>
        <end position="93"/>
    </location>
</feature>
<reference evidence="12" key="2">
    <citation type="journal article" date="2007" name="PLoS Biol.">
        <title>Survey sequencing and comparative analysis of the elephant shark (Callorhinchus milii) genome.</title>
        <authorList>
            <person name="Venkatesh B."/>
            <person name="Kirkness E.F."/>
            <person name="Loh Y.H."/>
            <person name="Halpern A.L."/>
            <person name="Lee A.P."/>
            <person name="Johnson J."/>
            <person name="Dandona N."/>
            <person name="Viswanathan L.D."/>
            <person name="Tay A."/>
            <person name="Venter J.C."/>
            <person name="Strausberg R.L."/>
            <person name="Brenner S."/>
        </authorList>
    </citation>
    <scope>NUCLEOTIDE SEQUENCE [LARGE SCALE GENOMIC DNA]</scope>
</reference>
<dbReference type="PROSITE" id="PS50157">
    <property type="entry name" value="ZINC_FINGER_C2H2_2"/>
    <property type="match status" value="2"/>
</dbReference>
<organism evidence="11 12">
    <name type="scientific">Callorhinchus milii</name>
    <name type="common">Ghost shark</name>
    <dbReference type="NCBI Taxonomy" id="7868"/>
    <lineage>
        <taxon>Eukaryota</taxon>
        <taxon>Metazoa</taxon>
        <taxon>Chordata</taxon>
        <taxon>Craniata</taxon>
        <taxon>Vertebrata</taxon>
        <taxon>Chondrichthyes</taxon>
        <taxon>Holocephali</taxon>
        <taxon>Chimaeriformes</taxon>
        <taxon>Callorhinchidae</taxon>
        <taxon>Callorhinchus</taxon>
    </lineage>
</organism>
<feature type="region of interest" description="Disordered" evidence="8">
    <location>
        <begin position="102"/>
        <end position="129"/>
    </location>
</feature>
<dbReference type="InParanoid" id="A0A4W3ITZ7"/>
<dbReference type="SMART" id="SM00355">
    <property type="entry name" value="ZnF_C2H2"/>
    <property type="match status" value="2"/>
</dbReference>
<keyword evidence="6" id="KW-0539">Nucleus</keyword>
<dbReference type="PROSITE" id="PS00028">
    <property type="entry name" value="ZINC_FINGER_C2H2_1"/>
    <property type="match status" value="2"/>
</dbReference>
<evidence type="ECO:0000256" key="9">
    <source>
        <dbReference type="SAM" id="SignalP"/>
    </source>
</evidence>
<dbReference type="Ensembl" id="ENSCMIT00000024542.1">
    <property type="protein sequence ID" value="ENSCMIP00000024135.1"/>
    <property type="gene ID" value="ENSCMIG00000010735.1"/>
</dbReference>
<keyword evidence="4 7" id="KW-0863">Zinc-finger</keyword>
<dbReference type="GO" id="GO:0005634">
    <property type="term" value="C:nucleus"/>
    <property type="evidence" value="ECO:0007669"/>
    <property type="project" value="UniProtKB-SubCell"/>
</dbReference>
<evidence type="ECO:0000256" key="2">
    <source>
        <dbReference type="ARBA" id="ARBA00022723"/>
    </source>
</evidence>
<dbReference type="OMA" id="HARRHAX"/>
<dbReference type="GO" id="GO:0000981">
    <property type="term" value="F:DNA-binding transcription factor activity, RNA polymerase II-specific"/>
    <property type="evidence" value="ECO:0007669"/>
    <property type="project" value="TreeGrafter"/>
</dbReference>
<keyword evidence="2" id="KW-0479">Metal-binding</keyword>
<dbReference type="FunFam" id="3.30.160.60:FF:000018">
    <property type="entry name" value="Krueppel-like factor 15"/>
    <property type="match status" value="1"/>
</dbReference>
<reference evidence="11" key="5">
    <citation type="submission" date="2025-09" db="UniProtKB">
        <authorList>
            <consortium name="Ensembl"/>
        </authorList>
    </citation>
    <scope>IDENTIFICATION</scope>
</reference>
<feature type="domain" description="C2H2-type" evidence="10">
    <location>
        <begin position="36"/>
        <end position="65"/>
    </location>
</feature>
<evidence type="ECO:0000256" key="8">
    <source>
        <dbReference type="SAM" id="MobiDB-lite"/>
    </source>
</evidence>
<dbReference type="AlphaFoldDB" id="A0A4W3ITZ7"/>
<evidence type="ECO:0000256" key="6">
    <source>
        <dbReference type="ARBA" id="ARBA00023242"/>
    </source>
</evidence>
<dbReference type="InterPro" id="IPR013087">
    <property type="entry name" value="Znf_C2H2_type"/>
</dbReference>
<proteinExistence type="predicted"/>
<comment type="subcellular location">
    <subcellularLocation>
        <location evidence="1">Nucleus</location>
    </subcellularLocation>
</comment>
<protein>
    <submittedName>
        <fullName evidence="11">Kruppel like factor 13</fullName>
    </submittedName>
</protein>
<reference evidence="12" key="1">
    <citation type="journal article" date="2006" name="Science">
        <title>Ancient noncoding elements conserved in the human genome.</title>
        <authorList>
            <person name="Venkatesh B."/>
            <person name="Kirkness E.F."/>
            <person name="Loh Y.H."/>
            <person name="Halpern A.L."/>
            <person name="Lee A.P."/>
            <person name="Johnson J."/>
            <person name="Dandona N."/>
            <person name="Viswanathan L.D."/>
            <person name="Tay A."/>
            <person name="Venter J.C."/>
            <person name="Strausberg R.L."/>
            <person name="Brenner S."/>
        </authorList>
    </citation>
    <scope>NUCLEOTIDE SEQUENCE [LARGE SCALE GENOMIC DNA]</scope>
</reference>
<keyword evidence="12" id="KW-1185">Reference proteome</keyword>
<dbReference type="GeneTree" id="ENSGT00940000161911"/>
<name>A0A4W3ITZ7_CALMI</name>
<feature type="chain" id="PRO_5021266559" evidence="9">
    <location>
        <begin position="19"/>
        <end position="129"/>
    </location>
</feature>
<evidence type="ECO:0000256" key="1">
    <source>
        <dbReference type="ARBA" id="ARBA00004123"/>
    </source>
</evidence>
<dbReference type="GO" id="GO:0000978">
    <property type="term" value="F:RNA polymerase II cis-regulatory region sequence-specific DNA binding"/>
    <property type="evidence" value="ECO:0007669"/>
    <property type="project" value="TreeGrafter"/>
</dbReference>
<dbReference type="SUPFAM" id="SSF57667">
    <property type="entry name" value="beta-beta-alpha zinc fingers"/>
    <property type="match status" value="1"/>
</dbReference>
<feature type="signal peptide" evidence="9">
    <location>
        <begin position="1"/>
        <end position="18"/>
    </location>
</feature>
<accession>A0A4W3ITZ7</accession>
<reference evidence="12" key="3">
    <citation type="journal article" date="2014" name="Nature">
        <title>Elephant shark genome provides unique insights into gnathostome evolution.</title>
        <authorList>
            <consortium name="International Elephant Shark Genome Sequencing Consortium"/>
            <person name="Venkatesh B."/>
            <person name="Lee A.P."/>
            <person name="Ravi V."/>
            <person name="Maurya A.K."/>
            <person name="Lian M.M."/>
            <person name="Swann J.B."/>
            <person name="Ohta Y."/>
            <person name="Flajnik M.F."/>
            <person name="Sutoh Y."/>
            <person name="Kasahara M."/>
            <person name="Hoon S."/>
            <person name="Gangu V."/>
            <person name="Roy S.W."/>
            <person name="Irimia M."/>
            <person name="Korzh V."/>
            <person name="Kondrychyn I."/>
            <person name="Lim Z.W."/>
            <person name="Tay B.H."/>
            <person name="Tohari S."/>
            <person name="Kong K.W."/>
            <person name="Ho S."/>
            <person name="Lorente-Galdos B."/>
            <person name="Quilez J."/>
            <person name="Marques-Bonet T."/>
            <person name="Raney B.J."/>
            <person name="Ingham P.W."/>
            <person name="Tay A."/>
            <person name="Hillier L.W."/>
            <person name="Minx P."/>
            <person name="Boehm T."/>
            <person name="Wilson R.K."/>
            <person name="Brenner S."/>
            <person name="Warren W.C."/>
        </authorList>
    </citation>
    <scope>NUCLEOTIDE SEQUENCE [LARGE SCALE GENOMIC DNA]</scope>
</reference>
<dbReference type="FunFam" id="3.30.160.60:FF:000926">
    <property type="entry name" value="Kruppel like factor 13"/>
    <property type="match status" value="1"/>
</dbReference>
<keyword evidence="3" id="KW-0677">Repeat</keyword>
<evidence type="ECO:0000256" key="7">
    <source>
        <dbReference type="PROSITE-ProRule" id="PRU00042"/>
    </source>
</evidence>
<evidence type="ECO:0000256" key="4">
    <source>
        <dbReference type="ARBA" id="ARBA00022771"/>
    </source>
</evidence>
<dbReference type="InterPro" id="IPR036236">
    <property type="entry name" value="Znf_C2H2_sf"/>
</dbReference>
<dbReference type="Gene3D" id="3.30.160.60">
    <property type="entry name" value="Classic Zinc Finger"/>
    <property type="match status" value="2"/>
</dbReference>
<dbReference type="PANTHER" id="PTHR23235:SF174">
    <property type="entry name" value="CABUT, ISOFORM A"/>
    <property type="match status" value="1"/>
</dbReference>
<dbReference type="GO" id="GO:0008270">
    <property type="term" value="F:zinc ion binding"/>
    <property type="evidence" value="ECO:0007669"/>
    <property type="project" value="UniProtKB-KW"/>
</dbReference>
<sequence>MPVPYCLLLCFLAEKIISDLEPQPLNTEEISCEKPFPCTWLDCDRRFARSDELARHFRTHTGEKKFHCLVCNKRFMRSDHLTKHARRHGSPPHSLLYSISLQHSSQPGSLSDHSRSDASSVGLSPASSP</sequence>
<dbReference type="Proteomes" id="UP000314986">
    <property type="component" value="Unassembled WGS sequence"/>
</dbReference>
<evidence type="ECO:0000313" key="11">
    <source>
        <dbReference type="Ensembl" id="ENSCMIP00000024135.1"/>
    </source>
</evidence>
<reference evidence="11" key="4">
    <citation type="submission" date="2025-08" db="UniProtKB">
        <authorList>
            <consortium name="Ensembl"/>
        </authorList>
    </citation>
    <scope>IDENTIFICATION</scope>
</reference>
<dbReference type="PANTHER" id="PTHR23235">
    <property type="entry name" value="KRUEPPEL-LIKE TRANSCRIPTION FACTOR"/>
    <property type="match status" value="1"/>
</dbReference>
<evidence type="ECO:0000259" key="10">
    <source>
        <dbReference type="PROSITE" id="PS50157"/>
    </source>
</evidence>
<evidence type="ECO:0000256" key="5">
    <source>
        <dbReference type="ARBA" id="ARBA00022833"/>
    </source>
</evidence>
<evidence type="ECO:0000256" key="3">
    <source>
        <dbReference type="ARBA" id="ARBA00022737"/>
    </source>
</evidence>
<evidence type="ECO:0000313" key="12">
    <source>
        <dbReference type="Proteomes" id="UP000314986"/>
    </source>
</evidence>
<keyword evidence="9" id="KW-0732">Signal</keyword>
<dbReference type="Pfam" id="PF00096">
    <property type="entry name" value="zf-C2H2"/>
    <property type="match status" value="2"/>
</dbReference>
<keyword evidence="5" id="KW-0862">Zinc</keyword>